<sequence length="125" mass="13875">MKSNPELFRNFIEADPKYVNEGNNDFTPTSGSPLLDSGRFLTRNAGSGTEIPVNDSSWFQDGFDIPGEKGDEIQLQDQQQRARILAVDYKTNQITLDRPLTWNKGQGLTLSYNGKGPDIGAIEKP</sequence>
<reference evidence="1 2" key="1">
    <citation type="journal article" date="2018" name="ISME J.">
        <title>Endosymbiont genomes yield clues of tubeworm success.</title>
        <authorList>
            <person name="Li Y."/>
            <person name="Liles M.R."/>
            <person name="Halanych K.M."/>
        </authorList>
    </citation>
    <scope>NUCLEOTIDE SEQUENCE [LARGE SCALE GENOMIC DNA]</scope>
    <source>
        <strain evidence="1">A1422</strain>
    </source>
</reference>
<protein>
    <submittedName>
        <fullName evidence="1">Uncharacterized protein</fullName>
    </submittedName>
</protein>
<accession>A0A370DCD0</accession>
<dbReference type="Proteomes" id="UP000255508">
    <property type="component" value="Unassembled WGS sequence"/>
</dbReference>
<proteinExistence type="predicted"/>
<dbReference type="AlphaFoldDB" id="A0A370DCD0"/>
<evidence type="ECO:0000313" key="2">
    <source>
        <dbReference type="Proteomes" id="UP000255508"/>
    </source>
</evidence>
<comment type="caution">
    <text evidence="1">The sequence shown here is derived from an EMBL/GenBank/DDBJ whole genome shotgun (WGS) entry which is preliminary data.</text>
</comment>
<gene>
    <name evidence="1" type="ORF">DIZ79_18100</name>
</gene>
<evidence type="ECO:0000313" key="1">
    <source>
        <dbReference type="EMBL" id="RDH81826.1"/>
    </source>
</evidence>
<organism evidence="1 2">
    <name type="scientific">endosymbiont of Lamellibrachia luymesi</name>
    <dbReference type="NCBI Taxonomy" id="2200907"/>
    <lineage>
        <taxon>Bacteria</taxon>
        <taxon>Pseudomonadati</taxon>
        <taxon>Pseudomonadota</taxon>
        <taxon>Gammaproteobacteria</taxon>
        <taxon>sulfur-oxidizing symbionts</taxon>
    </lineage>
</organism>
<name>A0A370DCD0_9GAMM</name>
<dbReference type="EMBL" id="QFXD01000324">
    <property type="protein sequence ID" value="RDH81826.1"/>
    <property type="molecule type" value="Genomic_DNA"/>
</dbReference>